<dbReference type="EMBL" id="CP012328">
    <property type="protein sequence ID" value="AKU79676.1"/>
    <property type="molecule type" value="Genomic_DNA"/>
</dbReference>
<feature type="chain" id="PRO_5009779595" description="Lipoprotein" evidence="1">
    <location>
        <begin position="24"/>
        <end position="360"/>
    </location>
</feature>
<organism evidence="2 3">
    <name type="scientific">Spiroplasma turonicum</name>
    <dbReference type="NCBI Taxonomy" id="216946"/>
    <lineage>
        <taxon>Bacteria</taxon>
        <taxon>Bacillati</taxon>
        <taxon>Mycoplasmatota</taxon>
        <taxon>Mollicutes</taxon>
        <taxon>Entomoplasmatales</taxon>
        <taxon>Spiroplasmataceae</taxon>
        <taxon>Spiroplasma</taxon>
    </lineage>
</organism>
<sequence>MKKVLTLLTAFAISASASSTVIACGSKSKDEVINLDFTSKSKTVAAAKTVYDTFKGDNAPSENSNLVINFNLPGDINGSVKFSNKQYKDIFTSENNTEILNSLNKTVRGNVENKDDLKDVEQNMQKAFNNYFVTKAFMDDMKKSFENAGSNNLGTVNVKDAYSEKVNKKTEYDDLTSKVESWMSSTLSVEIPENTFISWLDLDYSSLAGWKISIKLMIDSNGNHIYDDADKDQPESNQIGLDVKQLKSNSTQAEVDAENKKESWMDKAKNSVALGIYKFKLFLQQLVLTNGKDWLEEVTINLLVGFGGQAISLIPALKALLKVPGAEFILNKLILIPLSSKLAKPLVNMIVDWANNNAKA</sequence>
<evidence type="ECO:0000313" key="3">
    <source>
        <dbReference type="Proteomes" id="UP000067243"/>
    </source>
</evidence>
<dbReference type="KEGG" id="stur:STURON_00430"/>
<keyword evidence="3" id="KW-1185">Reference proteome</keyword>
<dbReference type="PATRIC" id="fig|216946.3.peg.432"/>
<dbReference type="RefSeq" id="WP_075048270.1">
    <property type="nucleotide sequence ID" value="NZ_CP012328.1"/>
</dbReference>
<dbReference type="InterPro" id="IPR054816">
    <property type="entry name" value="Lipoprotein_mollicutes-type_CS"/>
</dbReference>
<dbReference type="STRING" id="216946.STURO_v1c04280"/>
<keyword evidence="1" id="KW-0732">Signal</keyword>
<name>A0A0K1P5S0_9MOLU</name>
<protein>
    <recommendedName>
        <fullName evidence="4">Lipoprotein</fullName>
    </recommendedName>
</protein>
<accession>A0A0K1P5S0</accession>
<dbReference type="OrthoDB" id="9840664at2"/>
<dbReference type="AlphaFoldDB" id="A0A0K1P5S0"/>
<dbReference type="PROSITE" id="PS51257">
    <property type="entry name" value="PROKAR_LIPOPROTEIN"/>
    <property type="match status" value="1"/>
</dbReference>
<dbReference type="NCBIfam" id="NF038029">
    <property type="entry name" value="LP_plasma"/>
    <property type="match status" value="1"/>
</dbReference>
<evidence type="ECO:0008006" key="4">
    <source>
        <dbReference type="Google" id="ProtNLM"/>
    </source>
</evidence>
<proteinExistence type="predicted"/>
<gene>
    <name evidence="2" type="ORF">STURON_00430</name>
</gene>
<evidence type="ECO:0000313" key="2">
    <source>
        <dbReference type="EMBL" id="AKU79676.1"/>
    </source>
</evidence>
<reference evidence="2 3" key="1">
    <citation type="journal article" date="2015" name="Genome Announc.">
        <title>Complete Genome Sequence of Spiroplasma turonicum Strain Tab4cT, a Parasite of a Horse Fly, Haematopota sp. (Diptera: Tabanidae).</title>
        <authorList>
            <person name="Davis R.E."/>
            <person name="Shao J."/>
            <person name="Zhao Y."/>
            <person name="Gasparich G.E."/>
            <person name="Gaynor B.J."/>
            <person name="Donofrio N."/>
        </authorList>
    </citation>
    <scope>NUCLEOTIDE SEQUENCE [LARGE SCALE GENOMIC DNA]</scope>
    <source>
        <strain evidence="2 3">Tab4c</strain>
    </source>
</reference>
<dbReference type="Proteomes" id="UP000067243">
    <property type="component" value="Chromosome"/>
</dbReference>
<feature type="signal peptide" evidence="1">
    <location>
        <begin position="1"/>
        <end position="23"/>
    </location>
</feature>
<evidence type="ECO:0000256" key="1">
    <source>
        <dbReference type="SAM" id="SignalP"/>
    </source>
</evidence>